<reference evidence="5" key="1">
    <citation type="journal article" date="2018" name="Proc. Natl. Acad. Sci. U.S.A.">
        <title>Linking secondary metabolites to gene clusters through genome sequencing of six diverse Aspergillus species.</title>
        <authorList>
            <person name="Kaerboelling I."/>
            <person name="Vesth T.C."/>
            <person name="Frisvad J.C."/>
            <person name="Nybo J.L."/>
            <person name="Theobald S."/>
            <person name="Kuo A."/>
            <person name="Bowyer P."/>
            <person name="Matsuda Y."/>
            <person name="Mondo S."/>
            <person name="Lyhne E.K."/>
            <person name="Kogle M.E."/>
            <person name="Clum A."/>
            <person name="Lipzen A."/>
            <person name="Salamov A."/>
            <person name="Ngan C.Y."/>
            <person name="Daum C."/>
            <person name="Chiniquy J."/>
            <person name="Barry K."/>
            <person name="LaButti K."/>
            <person name="Haridas S."/>
            <person name="Simmons B.A."/>
            <person name="Magnuson J.K."/>
            <person name="Mortensen U.H."/>
            <person name="Larsen T.O."/>
            <person name="Grigoriev I.V."/>
            <person name="Baker S.E."/>
            <person name="Andersen M.R."/>
        </authorList>
    </citation>
    <scope>NUCLEOTIDE SEQUENCE [LARGE SCALE GENOMIC DNA]</scope>
    <source>
        <strain evidence="5">IBT 16806</strain>
    </source>
</reference>
<dbReference type="PANTHER" id="PTHR16184:SF6">
    <property type="entry name" value="ELONGATOR COMPLEX PROTEIN 6"/>
    <property type="match status" value="1"/>
</dbReference>
<keyword evidence="5" id="KW-1185">Reference proteome</keyword>
<dbReference type="Proteomes" id="UP000234474">
    <property type="component" value="Unassembled WGS sequence"/>
</dbReference>
<evidence type="ECO:0000256" key="1">
    <source>
        <dbReference type="ARBA" id="ARBA00005043"/>
    </source>
</evidence>
<sequence>MPSQPAVPPLLTPYVTSLPHSSLTVLSSVLDATGNWLVLRFLYAALSAPSNSHVAFGSDGVDGREKRKVVLVSFLRGWEFWRTEAKRLGLDLARLTDKGQFAFVDGLSELFYAPSAPQRSPAPPSSPSAIPPRTVLPLRTSPGAVPGRAPQPLPRPSPTVPSTASTENGRTKRLHFSGSGFAALDTLENDIANVIEQLQTSKDGDEGEPEVLLVIDQPDMLLAATGPNKGIGATELGEWVMGLQEHAYATILTLSADSPLIHNASTSASQSATPLEMEHAAFAIGSAHRAEMVMQLRSLETGAARDVSGVLRISKGGAWGRGAKTGAEGDWEEKEVLYFIQRDGGVRIFGRGE</sequence>
<dbReference type="EMBL" id="MSZS01000006">
    <property type="protein sequence ID" value="PKX91693.1"/>
    <property type="molecule type" value="Genomic_DNA"/>
</dbReference>
<accession>A0A2I1C274</accession>
<feature type="compositionally biased region" description="Pro residues" evidence="3">
    <location>
        <begin position="149"/>
        <end position="159"/>
    </location>
</feature>
<dbReference type="PANTHER" id="PTHR16184">
    <property type="entry name" value="ELONGATOR COMPLEX PROTEIN 6"/>
    <property type="match status" value="1"/>
</dbReference>
<dbReference type="InterPro" id="IPR027417">
    <property type="entry name" value="P-loop_NTPase"/>
</dbReference>
<dbReference type="OrthoDB" id="9995306at2759"/>
<gene>
    <name evidence="4" type="ORF">P174DRAFT_514130</name>
</gene>
<feature type="region of interest" description="Disordered" evidence="3">
    <location>
        <begin position="115"/>
        <end position="173"/>
    </location>
</feature>
<protein>
    <recommendedName>
        <fullName evidence="6">Elongator complex protein 6</fullName>
    </recommendedName>
</protein>
<dbReference type="VEuPathDB" id="FungiDB:P174DRAFT_514130"/>
<evidence type="ECO:0008006" key="6">
    <source>
        <dbReference type="Google" id="ProtNLM"/>
    </source>
</evidence>
<evidence type="ECO:0000256" key="2">
    <source>
        <dbReference type="ARBA" id="ARBA00008837"/>
    </source>
</evidence>
<organism evidence="4 5">
    <name type="scientific">Aspergillus novofumigatus (strain IBT 16806)</name>
    <dbReference type="NCBI Taxonomy" id="1392255"/>
    <lineage>
        <taxon>Eukaryota</taxon>
        <taxon>Fungi</taxon>
        <taxon>Dikarya</taxon>
        <taxon>Ascomycota</taxon>
        <taxon>Pezizomycotina</taxon>
        <taxon>Eurotiomycetes</taxon>
        <taxon>Eurotiomycetidae</taxon>
        <taxon>Eurotiales</taxon>
        <taxon>Aspergillaceae</taxon>
        <taxon>Aspergillus</taxon>
        <taxon>Aspergillus subgen. Fumigati</taxon>
    </lineage>
</organism>
<dbReference type="OMA" id="LYFIQRD"/>
<dbReference type="UniPathway" id="UPA00988"/>
<dbReference type="CDD" id="cd19495">
    <property type="entry name" value="Elp6"/>
    <property type="match status" value="1"/>
</dbReference>
<dbReference type="GeneID" id="36539394"/>
<dbReference type="RefSeq" id="XP_024680288.1">
    <property type="nucleotide sequence ID" value="XM_024832058.1"/>
</dbReference>
<dbReference type="InterPro" id="IPR018627">
    <property type="entry name" value="ELP6"/>
</dbReference>
<comment type="similarity">
    <text evidence="2">Belongs to the ELP6 family.</text>
</comment>
<dbReference type="Gene3D" id="3.40.50.300">
    <property type="entry name" value="P-loop containing nucleotide triphosphate hydrolases"/>
    <property type="match status" value="1"/>
</dbReference>
<name>A0A2I1C274_ASPN1</name>
<comment type="pathway">
    <text evidence="1">tRNA modification; 5-methoxycarbonylmethyl-2-thiouridine-tRNA biosynthesis.</text>
</comment>
<proteinExistence type="inferred from homology"/>
<dbReference type="GO" id="GO:0002098">
    <property type="term" value="P:tRNA wobble uridine modification"/>
    <property type="evidence" value="ECO:0007669"/>
    <property type="project" value="InterPro"/>
</dbReference>
<dbReference type="GO" id="GO:0033588">
    <property type="term" value="C:elongator holoenzyme complex"/>
    <property type="evidence" value="ECO:0007669"/>
    <property type="project" value="InterPro"/>
</dbReference>
<comment type="caution">
    <text evidence="4">The sequence shown here is derived from an EMBL/GenBank/DDBJ whole genome shotgun (WGS) entry which is preliminary data.</text>
</comment>
<evidence type="ECO:0000256" key="3">
    <source>
        <dbReference type="SAM" id="MobiDB-lite"/>
    </source>
</evidence>
<evidence type="ECO:0000313" key="4">
    <source>
        <dbReference type="EMBL" id="PKX91693.1"/>
    </source>
</evidence>
<evidence type="ECO:0000313" key="5">
    <source>
        <dbReference type="Proteomes" id="UP000234474"/>
    </source>
</evidence>
<feature type="compositionally biased region" description="Pro residues" evidence="3">
    <location>
        <begin position="120"/>
        <end position="130"/>
    </location>
</feature>
<dbReference type="AlphaFoldDB" id="A0A2I1C274"/>